<evidence type="ECO:0000256" key="2">
    <source>
        <dbReference type="SAM" id="SignalP"/>
    </source>
</evidence>
<feature type="signal peptide" evidence="2">
    <location>
        <begin position="1"/>
        <end position="18"/>
    </location>
</feature>
<dbReference type="Gene3D" id="2.70.170.10">
    <property type="entry name" value="Neurotransmitter-gated ion-channel ligand-binding domain"/>
    <property type="match status" value="1"/>
</dbReference>
<sequence>MSWIVHLIVLALVCIVTGKDCVIDNRSRQNTWEAQLQKDIITFNDIEAPNSNETEVYVKFILKYFSFDAKEEIFKVHSWMMLAWTDERLKWDKTKYDGITETIALSNTIWSPGLRLVNEVDWDEFEPYYGQCTIQNMGFVFCIPRMVHGVLCNTKLINWPFDIQKCTLKFGASTKYCKVKFTFSSRRAVAMMGAEYGADWTIIDYEQAEYENQDTQLSLTFYLERQAVGLAAIVIMPIILLSMLTLSALLLEVKDYVRLGIISFSLLWHFYYLSSINDYIPKHSVDTPSILLYARGSVLVTLIVLTLTTFLSCLMNRKSVPPNWVVSINDLVLKSRGKFIVIPRWEADLKGIAISDDLQRKVIEHWTDFANIINSVFCISLIMFYIICISLYMPRPSLSTNYVNLTDSDAFFMDQF</sequence>
<protein>
    <submittedName>
        <fullName evidence="5">Acetylcholine receptor subunit beta-type acr-3-like</fullName>
    </submittedName>
</protein>
<dbReference type="AlphaFoldDB" id="A0A6J1W7K7"/>
<dbReference type="InterPro" id="IPR036734">
    <property type="entry name" value="Neur_chan_lig-bd_sf"/>
</dbReference>
<name>A0A6J1W7K7_GALME</name>
<dbReference type="InParanoid" id="A0A6J1W7K7"/>
<evidence type="ECO:0000259" key="3">
    <source>
        <dbReference type="Pfam" id="PF02931"/>
    </source>
</evidence>
<dbReference type="GeneID" id="113509573"/>
<keyword evidence="1" id="KW-0472">Membrane</keyword>
<accession>A0A6J1W7K7</accession>
<dbReference type="GO" id="GO:0005230">
    <property type="term" value="F:extracellular ligand-gated monoatomic ion channel activity"/>
    <property type="evidence" value="ECO:0007669"/>
    <property type="project" value="InterPro"/>
</dbReference>
<feature type="transmembrane region" description="Helical" evidence="1">
    <location>
        <begin position="369"/>
        <end position="393"/>
    </location>
</feature>
<gene>
    <name evidence="5" type="primary">LOC113509573</name>
</gene>
<dbReference type="CDD" id="cd18989">
    <property type="entry name" value="LGIC_ECD_cation"/>
    <property type="match status" value="1"/>
</dbReference>
<feature type="domain" description="Neurotransmitter-gated ion-channel ligand-binding" evidence="3">
    <location>
        <begin position="38"/>
        <end position="204"/>
    </location>
</feature>
<organism evidence="4 5">
    <name type="scientific">Galleria mellonella</name>
    <name type="common">Greater wax moth</name>
    <dbReference type="NCBI Taxonomy" id="7137"/>
    <lineage>
        <taxon>Eukaryota</taxon>
        <taxon>Metazoa</taxon>
        <taxon>Ecdysozoa</taxon>
        <taxon>Arthropoda</taxon>
        <taxon>Hexapoda</taxon>
        <taxon>Insecta</taxon>
        <taxon>Pterygota</taxon>
        <taxon>Neoptera</taxon>
        <taxon>Endopterygota</taxon>
        <taxon>Lepidoptera</taxon>
        <taxon>Glossata</taxon>
        <taxon>Ditrysia</taxon>
        <taxon>Pyraloidea</taxon>
        <taxon>Pyralidae</taxon>
        <taxon>Galleriinae</taxon>
        <taxon>Galleria</taxon>
    </lineage>
</organism>
<keyword evidence="1" id="KW-1133">Transmembrane helix</keyword>
<evidence type="ECO:0000313" key="4">
    <source>
        <dbReference type="Proteomes" id="UP001652740"/>
    </source>
</evidence>
<evidence type="ECO:0000313" key="5">
    <source>
        <dbReference type="RefSeq" id="XP_026748755.1"/>
    </source>
</evidence>
<dbReference type="GO" id="GO:0016020">
    <property type="term" value="C:membrane"/>
    <property type="evidence" value="ECO:0007669"/>
    <property type="project" value="InterPro"/>
</dbReference>
<feature type="transmembrane region" description="Helical" evidence="1">
    <location>
        <begin position="256"/>
        <end position="273"/>
    </location>
</feature>
<dbReference type="KEGG" id="gmw:113509573"/>
<dbReference type="GO" id="GO:0004888">
    <property type="term" value="F:transmembrane signaling receptor activity"/>
    <property type="evidence" value="ECO:0007669"/>
    <property type="project" value="InterPro"/>
</dbReference>
<dbReference type="Proteomes" id="UP001652740">
    <property type="component" value="Unplaced"/>
</dbReference>
<dbReference type="RefSeq" id="XP_026748755.1">
    <property type="nucleotide sequence ID" value="XM_026892954.3"/>
</dbReference>
<keyword evidence="2" id="KW-0732">Signal</keyword>
<keyword evidence="4" id="KW-1185">Reference proteome</keyword>
<evidence type="ECO:0000256" key="1">
    <source>
        <dbReference type="SAM" id="Phobius"/>
    </source>
</evidence>
<dbReference type="Pfam" id="PF02931">
    <property type="entry name" value="Neur_chan_LBD"/>
    <property type="match status" value="1"/>
</dbReference>
<keyword evidence="1" id="KW-0812">Transmembrane</keyword>
<feature type="transmembrane region" description="Helical" evidence="1">
    <location>
        <begin position="227"/>
        <end position="249"/>
    </location>
</feature>
<feature type="transmembrane region" description="Helical" evidence="1">
    <location>
        <begin position="293"/>
        <end position="314"/>
    </location>
</feature>
<dbReference type="OrthoDB" id="5975154at2759"/>
<feature type="chain" id="PRO_5026783109" evidence="2">
    <location>
        <begin position="19"/>
        <end position="416"/>
    </location>
</feature>
<dbReference type="InterPro" id="IPR006201">
    <property type="entry name" value="Neur_channel"/>
</dbReference>
<dbReference type="SUPFAM" id="SSF63712">
    <property type="entry name" value="Nicotinic receptor ligand binding domain-like"/>
    <property type="match status" value="1"/>
</dbReference>
<dbReference type="PANTHER" id="PTHR18945">
    <property type="entry name" value="NEUROTRANSMITTER GATED ION CHANNEL"/>
    <property type="match status" value="1"/>
</dbReference>
<dbReference type="InterPro" id="IPR006202">
    <property type="entry name" value="Neur_chan_lig-bd"/>
</dbReference>
<proteinExistence type="predicted"/>
<reference evidence="5" key="1">
    <citation type="submission" date="2025-08" db="UniProtKB">
        <authorList>
            <consortium name="RefSeq"/>
        </authorList>
    </citation>
    <scope>IDENTIFICATION</scope>
    <source>
        <tissue evidence="5">Whole larvae</tissue>
    </source>
</reference>